<keyword evidence="2" id="KW-1185">Reference proteome</keyword>
<dbReference type="PANTHER" id="PTHR37310">
    <property type="entry name" value="CYTOPLASMIC PROTEIN-RELATED"/>
    <property type="match status" value="1"/>
</dbReference>
<organism evidence="1 2">
    <name type="scientific">Actinomadura rubteroloni</name>
    <dbReference type="NCBI Taxonomy" id="1926885"/>
    <lineage>
        <taxon>Bacteria</taxon>
        <taxon>Bacillati</taxon>
        <taxon>Actinomycetota</taxon>
        <taxon>Actinomycetes</taxon>
        <taxon>Streptosporangiales</taxon>
        <taxon>Thermomonosporaceae</taxon>
        <taxon>Actinomadura</taxon>
    </lineage>
</organism>
<dbReference type="InterPro" id="IPR044543">
    <property type="entry name" value="YHJQ-like"/>
</dbReference>
<comment type="caution">
    <text evidence="1">The sequence shown here is derived from an EMBL/GenBank/DDBJ whole genome shotgun (WGS) entry which is preliminary data.</text>
</comment>
<sequence>MPVREMLDDYPAAVHMDRAALAEAVELLGECAQACTACADACLAEDSVLDLTVCIRSNLDCADICEVTARILSRNTGYDSNVTRVQLMACVQACVAARDECDQHAAMHEHCRVCADVCRKCVTACQSLLDKVD</sequence>
<protein>
    <submittedName>
        <fullName evidence="1">Twin-arginine translocation signal/Cys-rich four helix bundle protein</fullName>
    </submittedName>
</protein>
<dbReference type="CDD" id="cd08026">
    <property type="entry name" value="DUF326"/>
    <property type="match status" value="1"/>
</dbReference>
<proteinExistence type="predicted"/>
<dbReference type="Pfam" id="PF03860">
    <property type="entry name" value="Csp"/>
    <property type="match status" value="1"/>
</dbReference>
<dbReference type="InterPro" id="IPR005560">
    <property type="entry name" value="Csp_YhjQ"/>
</dbReference>
<dbReference type="RefSeq" id="WP_103564702.1">
    <property type="nucleotide sequence ID" value="NZ_MTBP01000002.1"/>
</dbReference>
<evidence type="ECO:0000313" key="1">
    <source>
        <dbReference type="EMBL" id="POM24900.1"/>
    </source>
</evidence>
<accession>A0A2P4UIM5</accession>
<dbReference type="AlphaFoldDB" id="A0A2P4UIM5"/>
<name>A0A2P4UIM5_9ACTN</name>
<dbReference type="EMBL" id="MTBP01000002">
    <property type="protein sequence ID" value="POM24900.1"/>
    <property type="molecule type" value="Genomic_DNA"/>
</dbReference>
<reference evidence="1 2" key="1">
    <citation type="journal article" date="2017" name="Chemistry">
        <title>Isolation, Biosynthesis and Chemical Modifications of Rubterolones A-F: Rare Tropolone Alkaloids from Actinomadura sp. 5-2.</title>
        <authorList>
            <person name="Guo H."/>
            <person name="Benndorf R."/>
            <person name="Leichnitz D."/>
            <person name="Klassen J.L."/>
            <person name="Vollmers J."/>
            <person name="Gorls H."/>
            <person name="Steinacker M."/>
            <person name="Weigel C."/>
            <person name="Dahse H.M."/>
            <person name="Kaster A.K."/>
            <person name="de Beer Z.W."/>
            <person name="Poulsen M."/>
            <person name="Beemelmanns C."/>
        </authorList>
    </citation>
    <scope>NUCLEOTIDE SEQUENCE [LARGE SCALE GENOMIC DNA]</scope>
    <source>
        <strain evidence="1 2">5-2</strain>
    </source>
</reference>
<gene>
    <name evidence="1" type="ORF">BTM25_35380</name>
</gene>
<evidence type="ECO:0000313" key="2">
    <source>
        <dbReference type="Proteomes" id="UP000242367"/>
    </source>
</evidence>
<dbReference type="Proteomes" id="UP000242367">
    <property type="component" value="Unassembled WGS sequence"/>
</dbReference>
<dbReference type="PANTHER" id="PTHR37310:SF1">
    <property type="entry name" value="CYTOPLASMIC PROTEIN"/>
    <property type="match status" value="1"/>
</dbReference>
<dbReference type="Gene3D" id="1.20.1270.360">
    <property type="match status" value="1"/>
</dbReference>